<organism evidence="2">
    <name type="scientific">Macaca fascicularis</name>
    <name type="common">Crab-eating macaque</name>
    <name type="synonym">Cynomolgus monkey</name>
    <dbReference type="NCBI Taxonomy" id="9541"/>
    <lineage>
        <taxon>Eukaryota</taxon>
        <taxon>Metazoa</taxon>
        <taxon>Chordata</taxon>
        <taxon>Craniata</taxon>
        <taxon>Vertebrata</taxon>
        <taxon>Euteleostomi</taxon>
        <taxon>Mammalia</taxon>
        <taxon>Eutheria</taxon>
        <taxon>Euarchontoglires</taxon>
        <taxon>Primates</taxon>
        <taxon>Haplorrhini</taxon>
        <taxon>Catarrhini</taxon>
        <taxon>Cercopithecidae</taxon>
        <taxon>Cercopithecinae</taxon>
        <taxon>Macaca</taxon>
    </lineage>
</organism>
<name>Q2PG04_MACFA</name>
<dbReference type="AlphaFoldDB" id="Q2PG04"/>
<feature type="transmembrane region" description="Helical" evidence="1">
    <location>
        <begin position="13"/>
        <end position="34"/>
    </location>
</feature>
<keyword evidence="1" id="KW-0472">Membrane</keyword>
<dbReference type="EMBL" id="AB220433">
    <property type="protein sequence ID" value="BAE72966.1"/>
    <property type="molecule type" value="mRNA"/>
</dbReference>
<sequence length="47" mass="5608">MLFSQHRYAYYDLPGLTCITSLSNFVTLTSYFLIRTLQDDLRAMWIE</sequence>
<evidence type="ECO:0000313" key="2">
    <source>
        <dbReference type="EMBL" id="BAE72966.1"/>
    </source>
</evidence>
<keyword evidence="1" id="KW-0812">Transmembrane</keyword>
<reference evidence="2" key="1">
    <citation type="submission" date="2005-07" db="EMBL/GenBank/DDBJ databases">
        <title>Analysis of gene expression in cynomolgus monkey tissues by macaque cDNA oligo-chips.</title>
        <authorList>
            <person name="Kobayashi M."/>
            <person name="Tanuma R."/>
            <person name="Hirata M."/>
            <person name="Osada N."/>
            <person name="Kusuda J."/>
            <person name="Sugano S."/>
            <person name="Hashimoto K."/>
        </authorList>
    </citation>
    <scope>NUCLEOTIDE SEQUENCE</scope>
    <source>
        <tissue evidence="2">Cerebellum cortex</tissue>
    </source>
</reference>
<protein>
    <submittedName>
        <fullName evidence="2">Uncharacterized protein</fullName>
    </submittedName>
</protein>
<accession>Q2PG04</accession>
<evidence type="ECO:0000256" key="1">
    <source>
        <dbReference type="SAM" id="Phobius"/>
    </source>
</evidence>
<proteinExistence type="evidence at transcript level"/>
<keyword evidence="1" id="KW-1133">Transmembrane helix</keyword>